<dbReference type="Proteomes" id="UP000076874">
    <property type="component" value="Unassembled WGS sequence"/>
</dbReference>
<proteinExistence type="predicted"/>
<accession>A0A167YNS1</accession>
<sequence>MRWASMLAATAATGNHDRATVSATKLAFASTLSTTDDATTYPTTVTSVGTTFLTSFPPAAAGSAESWVTARTITVLEPWPVSPDPENFPYTMLQTTVTRQTVTHWVRPTAATSPSPSPSPVVESADAVATTLQPPTLWLIWDTQPFDMPVGDVPICEANGQTCTPPAWKPDSRCTARHMETRCGTQCIIRDWQWWCRKKQGATTTGNYTLVADTDGGNGGHDDDDEVAMGRLCWGNSTNYMQLLEPCDATDYASSCTPCP</sequence>
<dbReference type="EMBL" id="AZHD01000002">
    <property type="protein sequence ID" value="OAA66523.1"/>
    <property type="molecule type" value="Genomic_DNA"/>
</dbReference>
<gene>
    <name evidence="1" type="ORF">SPI_01099</name>
</gene>
<protein>
    <submittedName>
        <fullName evidence="1">Uncharacterized protein</fullName>
    </submittedName>
</protein>
<comment type="caution">
    <text evidence="1">The sequence shown here is derived from an EMBL/GenBank/DDBJ whole genome shotgun (WGS) entry which is preliminary data.</text>
</comment>
<dbReference type="OrthoDB" id="4587009at2759"/>
<dbReference type="AlphaFoldDB" id="A0A167YNS1"/>
<organism evidence="1 2">
    <name type="scientific">Niveomyces insectorum RCEF 264</name>
    <dbReference type="NCBI Taxonomy" id="1081102"/>
    <lineage>
        <taxon>Eukaryota</taxon>
        <taxon>Fungi</taxon>
        <taxon>Dikarya</taxon>
        <taxon>Ascomycota</taxon>
        <taxon>Pezizomycotina</taxon>
        <taxon>Sordariomycetes</taxon>
        <taxon>Hypocreomycetidae</taxon>
        <taxon>Hypocreales</taxon>
        <taxon>Cordycipitaceae</taxon>
        <taxon>Niveomyces</taxon>
    </lineage>
</organism>
<evidence type="ECO:0000313" key="1">
    <source>
        <dbReference type="EMBL" id="OAA66523.1"/>
    </source>
</evidence>
<keyword evidence="2" id="KW-1185">Reference proteome</keyword>
<reference evidence="1 2" key="1">
    <citation type="journal article" date="2016" name="Genome Biol. Evol.">
        <title>Divergent and convergent evolution of fungal pathogenicity.</title>
        <authorList>
            <person name="Shang Y."/>
            <person name="Xiao G."/>
            <person name="Zheng P."/>
            <person name="Cen K."/>
            <person name="Zhan S."/>
            <person name="Wang C."/>
        </authorList>
    </citation>
    <scope>NUCLEOTIDE SEQUENCE [LARGE SCALE GENOMIC DNA]</scope>
    <source>
        <strain evidence="1 2">RCEF 264</strain>
    </source>
</reference>
<name>A0A167YNS1_9HYPO</name>
<evidence type="ECO:0000313" key="2">
    <source>
        <dbReference type="Proteomes" id="UP000076874"/>
    </source>
</evidence>